<dbReference type="InterPro" id="IPR052548">
    <property type="entry name" value="Type_VII_TA_antitoxin"/>
</dbReference>
<dbReference type="Gene3D" id="3.30.460.10">
    <property type="entry name" value="Beta Polymerase, domain 2"/>
    <property type="match status" value="1"/>
</dbReference>
<dbReference type="Pfam" id="PF05168">
    <property type="entry name" value="HEPN"/>
    <property type="match status" value="1"/>
</dbReference>
<dbReference type="Gene3D" id="1.20.120.330">
    <property type="entry name" value="Nucleotidyltransferases domain 2"/>
    <property type="match status" value="1"/>
</dbReference>
<evidence type="ECO:0000313" key="3">
    <source>
        <dbReference type="Proteomes" id="UP001267638"/>
    </source>
</evidence>
<dbReference type="SUPFAM" id="SSF81593">
    <property type="entry name" value="Nucleotidyltransferase substrate binding subunit/domain"/>
    <property type="match status" value="1"/>
</dbReference>
<dbReference type="CDD" id="cd05403">
    <property type="entry name" value="NT_KNTase_like"/>
    <property type="match status" value="1"/>
</dbReference>
<proteinExistence type="predicted"/>
<dbReference type="PROSITE" id="PS50910">
    <property type="entry name" value="HEPN"/>
    <property type="match status" value="1"/>
</dbReference>
<dbReference type="Proteomes" id="UP001267638">
    <property type="component" value="Unassembled WGS sequence"/>
</dbReference>
<keyword evidence="3" id="KW-1185">Reference proteome</keyword>
<dbReference type="InterPro" id="IPR043519">
    <property type="entry name" value="NT_sf"/>
</dbReference>
<organism evidence="2 3">
    <name type="scientific">Sphingobium xenophagum</name>
    <dbReference type="NCBI Taxonomy" id="121428"/>
    <lineage>
        <taxon>Bacteria</taxon>
        <taxon>Pseudomonadati</taxon>
        <taxon>Pseudomonadota</taxon>
        <taxon>Alphaproteobacteria</taxon>
        <taxon>Sphingomonadales</taxon>
        <taxon>Sphingomonadaceae</taxon>
        <taxon>Sphingobium</taxon>
    </lineage>
</organism>
<feature type="domain" description="HEPN" evidence="1">
    <location>
        <begin position="215"/>
        <end position="335"/>
    </location>
</feature>
<accession>A0ABU1X4T0</accession>
<sequence>MLSLPKFQGLSNCFPEKRSSAELFTGYPIVLAKPLQFLEDSKSMRTDVDHLPAAKQRELERVVETIFDEFRSATENATGPRKGARILKIILFGSHARGDWVDAPLSANQYKSDYDILVIVSQKEMTDRAAYWATAEERLIRAYTIEKTLHTPVNFIVHSLHEVNDGLSHGRVFFMEVAKDGIALYEADDRELATPKPKTPEQALETAREYFEEWMPSAAGFLDTSKYARSRGRLKESAFQLHQATERLYGCLLLTLTFYTPYNHNIAFLRSLAEGLDRRLYGIWPDATHRERAKFQKLKEAYTKARYAKHYKISEDELIWLTDRVEELGRVVHQVCSDQIAELEAAAHR</sequence>
<dbReference type="PANTHER" id="PTHR33933:SF1">
    <property type="entry name" value="PROTEIN ADENYLYLTRANSFERASE MNTA-RELATED"/>
    <property type="match status" value="1"/>
</dbReference>
<name>A0ABU1X4T0_SPHXE</name>
<reference evidence="2 3" key="1">
    <citation type="submission" date="2023-07" db="EMBL/GenBank/DDBJ databases">
        <title>Sorghum-associated microbial communities from plants grown in Nebraska, USA.</title>
        <authorList>
            <person name="Schachtman D."/>
        </authorList>
    </citation>
    <scope>NUCLEOTIDE SEQUENCE [LARGE SCALE GENOMIC DNA]</scope>
    <source>
        <strain evidence="2 3">4256</strain>
    </source>
</reference>
<protein>
    <submittedName>
        <fullName evidence="2">Nucleotidyltransferase/HEPN domain-containing protein</fullName>
    </submittedName>
</protein>
<dbReference type="SUPFAM" id="SSF81301">
    <property type="entry name" value="Nucleotidyltransferase"/>
    <property type="match status" value="1"/>
</dbReference>
<comment type="caution">
    <text evidence="2">The sequence shown here is derived from an EMBL/GenBank/DDBJ whole genome shotgun (WGS) entry which is preliminary data.</text>
</comment>
<evidence type="ECO:0000259" key="1">
    <source>
        <dbReference type="PROSITE" id="PS50910"/>
    </source>
</evidence>
<dbReference type="PANTHER" id="PTHR33933">
    <property type="entry name" value="NUCLEOTIDYLTRANSFERASE"/>
    <property type="match status" value="1"/>
</dbReference>
<dbReference type="SMART" id="SM00748">
    <property type="entry name" value="HEPN"/>
    <property type="match status" value="1"/>
</dbReference>
<dbReference type="EMBL" id="JAVDWV010000015">
    <property type="protein sequence ID" value="MDR7156294.1"/>
    <property type="molecule type" value="Genomic_DNA"/>
</dbReference>
<dbReference type="InterPro" id="IPR007842">
    <property type="entry name" value="HEPN_dom"/>
</dbReference>
<gene>
    <name evidence="2" type="ORF">J2W40_003135</name>
</gene>
<evidence type="ECO:0000313" key="2">
    <source>
        <dbReference type="EMBL" id="MDR7156294.1"/>
    </source>
</evidence>